<feature type="signal peptide" evidence="1">
    <location>
        <begin position="1"/>
        <end position="20"/>
    </location>
</feature>
<sequence length="98" mass="11451">MKMSMKMTTLKVSLVPFVRCFVVIQAFCLRNERNPSAVRRVAAKCWYRQLPKKTQRKWKILNEALMDTTMRNTTNRVIQGTTWRGVLTMNAFATSSFD</sequence>
<dbReference type="VEuPathDB" id="FungiDB:DD237_004558"/>
<evidence type="ECO:0000256" key="1">
    <source>
        <dbReference type="SAM" id="SignalP"/>
    </source>
</evidence>
<name>A0A3M6V995_9STRA</name>
<comment type="caution">
    <text evidence="2">The sequence shown here is derived from an EMBL/GenBank/DDBJ whole genome shotgun (WGS) entry which is preliminary data.</text>
</comment>
<feature type="chain" id="PRO_5036085711" description="Secreted protein" evidence="1">
    <location>
        <begin position="21"/>
        <end position="98"/>
    </location>
</feature>
<accession>A0A3M6V995</accession>
<dbReference type="Proteomes" id="UP000282087">
    <property type="component" value="Unassembled WGS sequence"/>
</dbReference>
<evidence type="ECO:0000313" key="3">
    <source>
        <dbReference type="EMBL" id="RQM11614.1"/>
    </source>
</evidence>
<dbReference type="EMBL" id="QKXF01000409">
    <property type="protein sequence ID" value="RQM11614.1"/>
    <property type="molecule type" value="Genomic_DNA"/>
</dbReference>
<evidence type="ECO:0008006" key="6">
    <source>
        <dbReference type="Google" id="ProtNLM"/>
    </source>
</evidence>
<gene>
    <name evidence="3" type="ORF">DD237_004558</name>
    <name evidence="2" type="ORF">DD238_008270</name>
</gene>
<protein>
    <recommendedName>
        <fullName evidence="6">Secreted protein</fullName>
    </recommendedName>
</protein>
<keyword evidence="4" id="KW-1185">Reference proteome</keyword>
<keyword evidence="1" id="KW-0732">Signal</keyword>
<evidence type="ECO:0000313" key="2">
    <source>
        <dbReference type="EMBL" id="RMX62531.1"/>
    </source>
</evidence>
<reference evidence="4 5" key="1">
    <citation type="submission" date="2018-06" db="EMBL/GenBank/DDBJ databases">
        <title>Comparative genomics of downy mildews reveals potential adaptations to biotrophy.</title>
        <authorList>
            <person name="Fletcher K."/>
            <person name="Klosterman S.J."/>
            <person name="Derevnina L."/>
            <person name="Martin F."/>
            <person name="Koike S."/>
            <person name="Reyes Chin-Wo S."/>
            <person name="Mou B."/>
            <person name="Michelmore R."/>
        </authorList>
    </citation>
    <scope>NUCLEOTIDE SEQUENCE [LARGE SCALE GENOMIC DNA]</scope>
    <source>
        <strain evidence="3 5">R13</strain>
        <strain evidence="2 4">R14</strain>
    </source>
</reference>
<evidence type="ECO:0000313" key="4">
    <source>
        <dbReference type="Proteomes" id="UP000282087"/>
    </source>
</evidence>
<evidence type="ECO:0000313" key="5">
    <source>
        <dbReference type="Proteomes" id="UP000286097"/>
    </source>
</evidence>
<dbReference type="Proteomes" id="UP000286097">
    <property type="component" value="Unassembled WGS sequence"/>
</dbReference>
<proteinExistence type="predicted"/>
<organism evidence="2 4">
    <name type="scientific">Peronospora effusa</name>
    <dbReference type="NCBI Taxonomy" id="542832"/>
    <lineage>
        <taxon>Eukaryota</taxon>
        <taxon>Sar</taxon>
        <taxon>Stramenopiles</taxon>
        <taxon>Oomycota</taxon>
        <taxon>Peronosporomycetes</taxon>
        <taxon>Peronosporales</taxon>
        <taxon>Peronosporaceae</taxon>
        <taxon>Peronospora</taxon>
    </lineage>
</organism>
<dbReference type="EMBL" id="QLLG01000586">
    <property type="protein sequence ID" value="RMX62531.1"/>
    <property type="molecule type" value="Genomic_DNA"/>
</dbReference>
<dbReference type="AlphaFoldDB" id="A0A3M6V995"/>